<dbReference type="Gene3D" id="3.10.20.90">
    <property type="entry name" value="Phosphatidylinositol 3-kinase Catalytic Subunit, Chain A, domain 1"/>
    <property type="match status" value="1"/>
</dbReference>
<accession>A0AAV1CIH8</accession>
<dbReference type="GO" id="GO:0003700">
    <property type="term" value="F:DNA-binding transcription factor activity"/>
    <property type="evidence" value="ECO:0007669"/>
    <property type="project" value="InterPro"/>
</dbReference>
<reference evidence="3" key="1">
    <citation type="submission" date="2023-03" db="EMBL/GenBank/DDBJ databases">
        <authorList>
            <person name="Julca I."/>
        </authorList>
    </citation>
    <scope>NUCLEOTIDE SEQUENCE</scope>
</reference>
<feature type="compositionally biased region" description="Pro residues" evidence="1">
    <location>
        <begin position="68"/>
        <end position="78"/>
    </location>
</feature>
<proteinExistence type="predicted"/>
<keyword evidence="4" id="KW-1185">Reference proteome</keyword>
<organism evidence="3 4">
    <name type="scientific">Oldenlandia corymbosa var. corymbosa</name>
    <dbReference type="NCBI Taxonomy" id="529605"/>
    <lineage>
        <taxon>Eukaryota</taxon>
        <taxon>Viridiplantae</taxon>
        <taxon>Streptophyta</taxon>
        <taxon>Embryophyta</taxon>
        <taxon>Tracheophyta</taxon>
        <taxon>Spermatophyta</taxon>
        <taxon>Magnoliopsida</taxon>
        <taxon>eudicotyledons</taxon>
        <taxon>Gunneridae</taxon>
        <taxon>Pentapetalae</taxon>
        <taxon>asterids</taxon>
        <taxon>lamiids</taxon>
        <taxon>Gentianales</taxon>
        <taxon>Rubiaceae</taxon>
        <taxon>Rubioideae</taxon>
        <taxon>Spermacoceae</taxon>
        <taxon>Hedyotis-Oldenlandia complex</taxon>
        <taxon>Oldenlandia</taxon>
    </lineage>
</organism>
<dbReference type="SMART" id="SM00666">
    <property type="entry name" value="PB1"/>
    <property type="match status" value="1"/>
</dbReference>
<name>A0AAV1CIH8_OLDCO</name>
<protein>
    <submittedName>
        <fullName evidence="3">OLC1v1030089C2</fullName>
    </submittedName>
</protein>
<feature type="region of interest" description="Disordered" evidence="1">
    <location>
        <begin position="514"/>
        <end position="546"/>
    </location>
</feature>
<dbReference type="InterPro" id="IPR055081">
    <property type="entry name" value="NLP1-9_GAF"/>
</dbReference>
<dbReference type="EMBL" id="OX459119">
    <property type="protein sequence ID" value="CAI9094362.1"/>
    <property type="molecule type" value="Genomic_DNA"/>
</dbReference>
<dbReference type="PANTHER" id="PTHR32002">
    <property type="entry name" value="PROTEIN NLP8"/>
    <property type="match status" value="1"/>
</dbReference>
<dbReference type="InterPro" id="IPR045012">
    <property type="entry name" value="NLP"/>
</dbReference>
<dbReference type="InterPro" id="IPR000270">
    <property type="entry name" value="PB1_dom"/>
</dbReference>
<dbReference type="Proteomes" id="UP001161247">
    <property type="component" value="Chromosome 2"/>
</dbReference>
<evidence type="ECO:0000313" key="4">
    <source>
        <dbReference type="Proteomes" id="UP001161247"/>
    </source>
</evidence>
<evidence type="ECO:0000313" key="3">
    <source>
        <dbReference type="EMBL" id="CAI9094362.1"/>
    </source>
</evidence>
<dbReference type="Pfam" id="PF22922">
    <property type="entry name" value="GAF_NLP"/>
    <property type="match status" value="1"/>
</dbReference>
<dbReference type="Pfam" id="PF00564">
    <property type="entry name" value="PB1"/>
    <property type="match status" value="1"/>
</dbReference>
<evidence type="ECO:0000256" key="1">
    <source>
        <dbReference type="SAM" id="MobiDB-lite"/>
    </source>
</evidence>
<dbReference type="PANTHER" id="PTHR32002:SF62">
    <property type="entry name" value="PROTEIN NLP6-LIKE ISOFORM X1"/>
    <property type="match status" value="1"/>
</dbReference>
<feature type="compositionally biased region" description="Polar residues" evidence="1">
    <location>
        <begin position="81"/>
        <end position="92"/>
    </location>
</feature>
<feature type="region of interest" description="Disordered" evidence="1">
    <location>
        <begin position="1"/>
        <end position="93"/>
    </location>
</feature>
<dbReference type="SUPFAM" id="SSF54277">
    <property type="entry name" value="CAD &amp; PB1 domains"/>
    <property type="match status" value="1"/>
</dbReference>
<feature type="domain" description="PB1" evidence="2">
    <location>
        <begin position="691"/>
        <end position="772"/>
    </location>
</feature>
<feature type="compositionally biased region" description="Acidic residues" evidence="1">
    <location>
        <begin position="46"/>
        <end position="67"/>
    </location>
</feature>
<feature type="compositionally biased region" description="Basic and acidic residues" evidence="1">
    <location>
        <begin position="529"/>
        <end position="546"/>
    </location>
</feature>
<evidence type="ECO:0000259" key="2">
    <source>
        <dbReference type="SMART" id="SM00666"/>
    </source>
</evidence>
<gene>
    <name evidence="3" type="ORF">OLC1_LOCUS5545</name>
</gene>
<dbReference type="AlphaFoldDB" id="A0AAV1CIH8"/>
<sequence length="773" mass="86351">MWNPKEVARRGHGQVLPRREPAVPQRSPTPESKHSGTKSSEYSDSEKEETDEDSPDTESDEEEEDPEPPPPPPPPPFRPNMTLNPLNPQVPLSPSMRLKIQSFLSRRPWKIHPKVNALVQFWSPIKISNSRKLTMSPGPWFFDEDNLRRYRDECFVRRLHEYGLISHDDKFKEASPIGRVFKQGSPEYCPDIISYSIDEFPSKDLAFSYGICQYWALPICELDASGQPQLHCIGVLEFLLHRDIGHVAPAKATFNSIGHALKSLGLTCQGLHSADCYSSHAKLYASLPIAGVLNVVRKKLQLDAILRWVPCMCNGSAAFAKSNKNATKLILRSASVESNFEFVEDLKEMTSNAACVVKEGKGSVGKAFSLKKACFFNDTSKRRISDYPLAPFIAGFAASFAIPLQLVHPNLPPSILEVYAPLRQTGTMDMKEALLKSLLSTLAEKLSVYNADFGLGQNEGFQISHSCPSPTARLSRDVDNINCFDVHRIAGCLNPVRAVAPKREELFASLEPPKRRTTAGNRRPIMTNGEEHRLPSSDKLPRKSTHDVERENFSLINYPSTHDKAKNPEILFADENVGITLDDFIQQSGEKLNDIGEALGVKRPTLKRIREELGTYWRPLLKRYKVNGIQSNPNQPNTSVEPVGGETIRKSACRPGSDDDAGVNVISAAIHAGSEGKNKVRRSYEAGSSYTMAVKATYKGDIVKFPLGSNSGIEKLRTELDKRFELQVERFKIKYEEDGEWIMMCYDEDLHLHMDSLNASGVTMMKLSVSLPD</sequence>